<accession>A0A8R2NJT8</accession>
<dbReference type="InterPro" id="IPR019380">
    <property type="entry name" value="Casein_kinase_sb_PP28"/>
</dbReference>
<dbReference type="Pfam" id="PF10252">
    <property type="entry name" value="PP28"/>
    <property type="match status" value="1"/>
</dbReference>
<reference evidence="3" key="2">
    <citation type="submission" date="2022-06" db="UniProtKB">
        <authorList>
            <consortium name="EnsemblMetazoa"/>
        </authorList>
    </citation>
    <scope>IDENTIFICATION</scope>
</reference>
<keyword evidence="4" id="KW-1185">Reference proteome</keyword>
<feature type="domain" description="Casein kinase substrate phosphoprotein PP28" evidence="2">
    <location>
        <begin position="96"/>
        <end position="158"/>
    </location>
</feature>
<dbReference type="PANTHER" id="PTHR22055">
    <property type="entry name" value="28 KDA HEAT- AND ACID-STABLE PHOSPHOPROTEIN PDGF-ASSOCIATED PROTEIN"/>
    <property type="match status" value="1"/>
</dbReference>
<dbReference type="Proteomes" id="UP000007819">
    <property type="component" value="Chromosome X"/>
</dbReference>
<proteinExistence type="predicted"/>
<feature type="compositionally biased region" description="Basic and acidic residues" evidence="1">
    <location>
        <begin position="36"/>
        <end position="73"/>
    </location>
</feature>
<reference evidence="4" key="1">
    <citation type="submission" date="2010-06" db="EMBL/GenBank/DDBJ databases">
        <authorList>
            <person name="Jiang H."/>
            <person name="Abraham K."/>
            <person name="Ali S."/>
            <person name="Alsbrooks S.L."/>
            <person name="Anim B.N."/>
            <person name="Anosike U.S."/>
            <person name="Attaway T."/>
            <person name="Bandaranaike D.P."/>
            <person name="Battles P.K."/>
            <person name="Bell S.N."/>
            <person name="Bell A.V."/>
            <person name="Beltran B."/>
            <person name="Bickham C."/>
            <person name="Bustamante Y."/>
            <person name="Caleb T."/>
            <person name="Canada A."/>
            <person name="Cardenas V."/>
            <person name="Carter K."/>
            <person name="Chacko J."/>
            <person name="Chandrabose M.N."/>
            <person name="Chavez D."/>
            <person name="Chavez A."/>
            <person name="Chen L."/>
            <person name="Chu H.-S."/>
            <person name="Claassen K.J."/>
            <person name="Cockrell R."/>
            <person name="Collins M."/>
            <person name="Cooper J.A."/>
            <person name="Cree A."/>
            <person name="Curry S.M."/>
            <person name="Da Y."/>
            <person name="Dao M.D."/>
            <person name="Das B."/>
            <person name="Davila M.-L."/>
            <person name="Davy-Carroll L."/>
            <person name="Denson S."/>
            <person name="Dinh H."/>
            <person name="Ebong V.E."/>
            <person name="Edwards J.R."/>
            <person name="Egan A."/>
            <person name="El-Daye J."/>
            <person name="Escobedo L."/>
            <person name="Fernandez S."/>
            <person name="Fernando P.R."/>
            <person name="Flagg N."/>
            <person name="Forbes L.D."/>
            <person name="Fowler R.G."/>
            <person name="Fu Q."/>
            <person name="Gabisi R.A."/>
            <person name="Ganer J."/>
            <person name="Garbino Pronczuk A."/>
            <person name="Garcia R.M."/>
            <person name="Garner T."/>
            <person name="Garrett T.E."/>
            <person name="Gonzalez D.A."/>
            <person name="Hamid H."/>
            <person name="Hawkins E.S."/>
            <person name="Hirani K."/>
            <person name="Hogues M.E."/>
            <person name="Hollins B."/>
            <person name="Hsiao C.-H."/>
            <person name="Jabil R."/>
            <person name="James M.L."/>
            <person name="Jhangiani S.N."/>
            <person name="Johnson B."/>
            <person name="Johnson Q."/>
            <person name="Joshi V."/>
            <person name="Kalu J.B."/>
            <person name="Kam C."/>
            <person name="Kashfia A."/>
            <person name="Keebler J."/>
            <person name="Kisamo H."/>
            <person name="Kovar C.L."/>
            <person name="Lago L.A."/>
            <person name="Lai C.-Y."/>
            <person name="Laidlaw J."/>
            <person name="Lara F."/>
            <person name="Le T.-K."/>
            <person name="Lee S.L."/>
            <person name="Legall F.H."/>
            <person name="Lemon S.J."/>
            <person name="Lewis L.R."/>
            <person name="Li B."/>
            <person name="Liu Y."/>
            <person name="Liu Y.-S."/>
            <person name="Lopez J."/>
            <person name="Lozado R.J."/>
            <person name="Lu J."/>
            <person name="Madu R.C."/>
            <person name="Maheshwari M."/>
            <person name="Maheshwari R."/>
            <person name="Malloy K."/>
            <person name="Martinez E."/>
            <person name="Mathew T."/>
            <person name="Mercado I.C."/>
            <person name="Mercado C."/>
            <person name="Meyer B."/>
            <person name="Montgomery K."/>
            <person name="Morgan M.B."/>
            <person name="Munidasa M."/>
            <person name="Nazareth L.V."/>
            <person name="Nelson J."/>
            <person name="Ng B.M."/>
            <person name="Nguyen N.B."/>
            <person name="Nguyen P.Q."/>
            <person name="Nguyen T."/>
            <person name="Obregon M."/>
            <person name="Okwuonu G.O."/>
            <person name="Onwere C.G."/>
            <person name="Orozco G."/>
            <person name="Parra A."/>
            <person name="Patel S."/>
            <person name="Patil S."/>
            <person name="Perez A."/>
            <person name="Perez Y."/>
            <person name="Pham C."/>
            <person name="Primus E.L."/>
            <person name="Pu L.-L."/>
            <person name="Puazo M."/>
            <person name="Qin X."/>
            <person name="Quiroz J.B."/>
            <person name="Reese J."/>
            <person name="Richards S."/>
            <person name="Rives C.M."/>
            <person name="Robberts R."/>
            <person name="Ruiz S.J."/>
            <person name="Ruiz M.J."/>
            <person name="Santibanez J."/>
            <person name="Schneider B.W."/>
            <person name="Sisson I."/>
            <person name="Smith M."/>
            <person name="Sodergren E."/>
            <person name="Song X.-Z."/>
            <person name="Song B.B."/>
            <person name="Summersgill H."/>
            <person name="Thelus R."/>
            <person name="Thornton R.D."/>
            <person name="Trejos Z.Y."/>
            <person name="Usmani K."/>
            <person name="Vattathil S."/>
            <person name="Villasana D."/>
            <person name="Walker D.L."/>
            <person name="Wang S."/>
            <person name="Wang K."/>
            <person name="White C.S."/>
            <person name="Williams A.C."/>
            <person name="Williamson J."/>
            <person name="Wilson K."/>
            <person name="Woghiren I.O."/>
            <person name="Woodworth J.R."/>
            <person name="Worley K.C."/>
            <person name="Wright R.A."/>
            <person name="Wu W."/>
            <person name="Young L."/>
            <person name="Zhang L."/>
            <person name="Zhang J."/>
            <person name="Zhu Y."/>
            <person name="Muzny D.M."/>
            <person name="Weinstock G."/>
            <person name="Gibbs R.A."/>
        </authorList>
    </citation>
    <scope>NUCLEOTIDE SEQUENCE [LARGE SCALE GENOMIC DNA]</scope>
    <source>
        <strain evidence="4">LSR1</strain>
    </source>
</reference>
<organism evidence="3 4">
    <name type="scientific">Acyrthosiphon pisum</name>
    <name type="common">Pea aphid</name>
    <dbReference type="NCBI Taxonomy" id="7029"/>
    <lineage>
        <taxon>Eukaryota</taxon>
        <taxon>Metazoa</taxon>
        <taxon>Ecdysozoa</taxon>
        <taxon>Arthropoda</taxon>
        <taxon>Hexapoda</taxon>
        <taxon>Insecta</taxon>
        <taxon>Pterygota</taxon>
        <taxon>Neoptera</taxon>
        <taxon>Paraneoptera</taxon>
        <taxon>Hemiptera</taxon>
        <taxon>Sternorrhyncha</taxon>
        <taxon>Aphidomorpha</taxon>
        <taxon>Aphidoidea</taxon>
        <taxon>Aphididae</taxon>
        <taxon>Macrosiphini</taxon>
        <taxon>Acyrthosiphon</taxon>
    </lineage>
</organism>
<name>A0A8R2NJT8_ACYPI</name>
<protein>
    <recommendedName>
        <fullName evidence="2">Casein kinase substrate phosphoprotein PP28 domain-containing protein</fullName>
    </recommendedName>
</protein>
<dbReference type="InterPro" id="IPR039876">
    <property type="entry name" value="HAP28"/>
</dbReference>
<dbReference type="AlphaFoldDB" id="A0A8R2NJT8"/>
<sequence length="195" mass="22251">MFLFTSIKFVFSNCFYLEEGSNKEINDEFANTEELEKQRVRDEQGRITNIHKEADKQNPECKGNKSDSDEDISKTGNESNAGSDAEGVTHVIQMENSNRKKLKLLQRLSSLNAFFADTSEPVSLFKHEREQIEKDQQQQNYQNLHTQGDTEQAQSDLATNVADDNAIRTIEENEKSEEEMVMVKALPKLQNNSGK</sequence>
<evidence type="ECO:0000259" key="2">
    <source>
        <dbReference type="Pfam" id="PF10252"/>
    </source>
</evidence>
<feature type="region of interest" description="Disordered" evidence="1">
    <location>
        <begin position="36"/>
        <end position="86"/>
    </location>
</feature>
<dbReference type="OrthoDB" id="6627686at2759"/>
<evidence type="ECO:0000256" key="1">
    <source>
        <dbReference type="SAM" id="MobiDB-lite"/>
    </source>
</evidence>
<dbReference type="EnsemblMetazoa" id="XM_029485676.1">
    <property type="protein sequence ID" value="XP_029341536.1"/>
    <property type="gene ID" value="LOC100575794"/>
</dbReference>
<evidence type="ECO:0000313" key="3">
    <source>
        <dbReference type="EnsemblMetazoa" id="XP_029341536.1"/>
    </source>
</evidence>
<feature type="region of interest" description="Disordered" evidence="1">
    <location>
        <begin position="134"/>
        <end position="155"/>
    </location>
</feature>
<feature type="compositionally biased region" description="Low complexity" evidence="1">
    <location>
        <begin position="137"/>
        <end position="147"/>
    </location>
</feature>
<evidence type="ECO:0000313" key="4">
    <source>
        <dbReference type="Proteomes" id="UP000007819"/>
    </source>
</evidence>